<dbReference type="GeneID" id="106806682"/>
<feature type="domain" description="Rab-GAP TBC" evidence="2">
    <location>
        <begin position="314"/>
        <end position="524"/>
    </location>
</feature>
<accession>A0ABM1DW59</accession>
<dbReference type="Proteomes" id="UP000695022">
    <property type="component" value="Unplaced"/>
</dbReference>
<dbReference type="Gene3D" id="1.10.8.270">
    <property type="entry name" value="putative rabgap domain of human tbc1 domain family member 14 like domains"/>
    <property type="match status" value="1"/>
</dbReference>
<proteinExistence type="predicted"/>
<evidence type="ECO:0000313" key="3">
    <source>
        <dbReference type="Proteomes" id="UP000695022"/>
    </source>
</evidence>
<dbReference type="SMART" id="SM00164">
    <property type="entry name" value="TBC"/>
    <property type="match status" value="1"/>
</dbReference>
<keyword evidence="3" id="KW-1185">Reference proteome</keyword>
<dbReference type="PANTHER" id="PTHR22957:SF645">
    <property type="entry name" value="LD27216P"/>
    <property type="match status" value="1"/>
</dbReference>
<dbReference type="InterPro" id="IPR021935">
    <property type="entry name" value="SGSM1/2_RBD"/>
</dbReference>
<gene>
    <name evidence="4" type="primary">LOC106806682</name>
</gene>
<sequence length="632" mass="73511">MAEQQTDETEDTCQLVYEQGGVFAHKNGNARNEDVLIAGKMVVCKRDMKVFVEWQPEVQTDCSTSEPNTELDWTQVNAVGYKSHKSDSDGPVGDGELRMLHKNKKLHISIDVRDLKSYKLSKKKEGWEHITFIQRDGTTHPPLHFHSGGVNEFVEVLRQYVSILKSRKDRRLFLVSEHEMTALQKSFHELQLFGEQSTDLVNKIYTDPYTATMSGLAKVRNFLWDNLVVPETRPRSEVADILLTDPDNILVPGLMFDRDENEPEFELICCTELPPRVEVSRSEPFTAVEWEDQLDAQGRIDDWDHIKNRVFKGGISHSLRGEVWKLLLNYYRVDSTSKERTETRKQKLDDYFRMKLQWKSISADQESHFSVFRDYKSLIEKDTDRTDRTHPFYQGPDNANIAMLYDVLMTYCMYNFDLGYVQGMSDLLAPILVILENEVDAFWCFVGFMEKVKHNFDLDQQGMKTQLKNLSTLLHFSDNQLFTYLESNDSGNLYFCFRWVLIIFKREFIFADIMRLWEVLWTDLPCENFHLLICLAILDTQKHIIIENQFGFTEILKHINDLSLSIDLELTLKKAEAIFLQLKECPDTPKKVREVIGLEGGNNDSDAATPEEDQNELIHDQCHLVTTTEHRI</sequence>
<organism evidence="3 4">
    <name type="scientific">Priapulus caudatus</name>
    <name type="common">Priapulid worm</name>
    <dbReference type="NCBI Taxonomy" id="37621"/>
    <lineage>
        <taxon>Eukaryota</taxon>
        <taxon>Metazoa</taxon>
        <taxon>Ecdysozoa</taxon>
        <taxon>Scalidophora</taxon>
        <taxon>Priapulida</taxon>
        <taxon>Priapulimorpha</taxon>
        <taxon>Priapulimorphida</taxon>
        <taxon>Priapulidae</taxon>
        <taxon>Priapulus</taxon>
    </lineage>
</organism>
<keyword evidence="1" id="KW-0343">GTPase activation</keyword>
<dbReference type="InterPro" id="IPR000195">
    <property type="entry name" value="Rab-GAP-TBC_dom"/>
</dbReference>
<dbReference type="Gene3D" id="1.10.472.80">
    <property type="entry name" value="Ypt/Rab-GAP domain of gyp1p, domain 3"/>
    <property type="match status" value="1"/>
</dbReference>
<dbReference type="PANTHER" id="PTHR22957">
    <property type="entry name" value="TBC1 DOMAIN FAMILY MEMBER GTPASE-ACTIVATING PROTEIN"/>
    <property type="match status" value="1"/>
</dbReference>
<reference evidence="4" key="1">
    <citation type="submission" date="2025-08" db="UniProtKB">
        <authorList>
            <consortium name="RefSeq"/>
        </authorList>
    </citation>
    <scope>IDENTIFICATION</scope>
</reference>
<evidence type="ECO:0000259" key="2">
    <source>
        <dbReference type="PROSITE" id="PS50086"/>
    </source>
</evidence>
<dbReference type="InterPro" id="IPR035969">
    <property type="entry name" value="Rab-GAP_TBC_sf"/>
</dbReference>
<evidence type="ECO:0000313" key="4">
    <source>
        <dbReference type="RefSeq" id="XP_014664180.1"/>
    </source>
</evidence>
<dbReference type="RefSeq" id="XP_014664180.1">
    <property type="nucleotide sequence ID" value="XM_014808694.1"/>
</dbReference>
<name>A0ABM1DW59_PRICU</name>
<dbReference type="SUPFAM" id="SSF47923">
    <property type="entry name" value="Ypt/Rab-GAP domain of gyp1p"/>
    <property type="match status" value="2"/>
</dbReference>
<evidence type="ECO:0000256" key="1">
    <source>
        <dbReference type="ARBA" id="ARBA00022468"/>
    </source>
</evidence>
<protein>
    <submittedName>
        <fullName evidence="4">TBC1 domain family member 15-like</fullName>
    </submittedName>
</protein>
<dbReference type="Gene3D" id="2.30.29.230">
    <property type="match status" value="1"/>
</dbReference>
<dbReference type="Pfam" id="PF00566">
    <property type="entry name" value="RabGAP-TBC"/>
    <property type="match status" value="1"/>
</dbReference>
<dbReference type="Pfam" id="PF12068">
    <property type="entry name" value="PH_RBD"/>
    <property type="match status" value="1"/>
</dbReference>
<dbReference type="PROSITE" id="PS50086">
    <property type="entry name" value="TBC_RABGAP"/>
    <property type="match status" value="1"/>
</dbReference>